<protein>
    <submittedName>
        <fullName evidence="4">SDR family oxidoreductase</fullName>
    </submittedName>
</protein>
<dbReference type="InterPro" id="IPR057326">
    <property type="entry name" value="KR_dom"/>
</dbReference>
<evidence type="ECO:0000256" key="2">
    <source>
        <dbReference type="ARBA" id="ARBA00023002"/>
    </source>
</evidence>
<evidence type="ECO:0000256" key="1">
    <source>
        <dbReference type="ARBA" id="ARBA00006484"/>
    </source>
</evidence>
<comment type="caution">
    <text evidence="4">The sequence shown here is derived from an EMBL/GenBank/DDBJ whole genome shotgun (WGS) entry which is preliminary data.</text>
</comment>
<feature type="domain" description="Ketoreductase" evidence="3">
    <location>
        <begin position="23"/>
        <end position="200"/>
    </location>
</feature>
<dbReference type="EMBL" id="RZIJ01000016">
    <property type="protein sequence ID" value="RUQ67832.1"/>
    <property type="molecule type" value="Genomic_DNA"/>
</dbReference>
<dbReference type="PRINTS" id="PR00080">
    <property type="entry name" value="SDRFAMILY"/>
</dbReference>
<evidence type="ECO:0000313" key="4">
    <source>
        <dbReference type="EMBL" id="RUQ67832.1"/>
    </source>
</evidence>
<evidence type="ECO:0000259" key="3">
    <source>
        <dbReference type="SMART" id="SM00822"/>
    </source>
</evidence>
<dbReference type="SUPFAM" id="SSF51735">
    <property type="entry name" value="NAD(P)-binding Rossmann-fold domains"/>
    <property type="match status" value="1"/>
</dbReference>
<dbReference type="Gene3D" id="3.40.50.720">
    <property type="entry name" value="NAD(P)-binding Rossmann-like Domain"/>
    <property type="match status" value="1"/>
</dbReference>
<comment type="similarity">
    <text evidence="1">Belongs to the short-chain dehydrogenases/reductases (SDR) family.</text>
</comment>
<dbReference type="AlphaFoldDB" id="A0A433J5J7"/>
<dbReference type="InterPro" id="IPR036291">
    <property type="entry name" value="NAD(P)-bd_dom_sf"/>
</dbReference>
<keyword evidence="5" id="KW-1185">Reference proteome</keyword>
<dbReference type="PRINTS" id="PR00081">
    <property type="entry name" value="GDHRDH"/>
</dbReference>
<dbReference type="RefSeq" id="WP_127000880.1">
    <property type="nucleotide sequence ID" value="NZ_JBNPXW010000014.1"/>
</dbReference>
<dbReference type="CDD" id="cd05233">
    <property type="entry name" value="SDR_c"/>
    <property type="match status" value="1"/>
</dbReference>
<dbReference type="Proteomes" id="UP000280346">
    <property type="component" value="Unassembled WGS sequence"/>
</dbReference>
<evidence type="ECO:0000313" key="5">
    <source>
        <dbReference type="Proteomes" id="UP000280346"/>
    </source>
</evidence>
<reference evidence="4 5" key="1">
    <citation type="submission" date="2018-12" db="EMBL/GenBank/DDBJ databases">
        <authorList>
            <person name="Yang Y."/>
        </authorList>
    </citation>
    <scope>NUCLEOTIDE SEQUENCE [LARGE SCALE GENOMIC DNA]</scope>
    <source>
        <strain evidence="4 5">GSF71</strain>
    </source>
</reference>
<dbReference type="FunFam" id="3.40.50.720:FF:000084">
    <property type="entry name" value="Short-chain dehydrogenase reductase"/>
    <property type="match status" value="1"/>
</dbReference>
<dbReference type="GO" id="GO:0016616">
    <property type="term" value="F:oxidoreductase activity, acting on the CH-OH group of donors, NAD or NADP as acceptor"/>
    <property type="evidence" value="ECO:0007669"/>
    <property type="project" value="UniProtKB-ARBA"/>
</dbReference>
<dbReference type="PANTHER" id="PTHR42760:SF133">
    <property type="entry name" value="3-OXOACYL-[ACYL-CARRIER-PROTEIN] REDUCTASE"/>
    <property type="match status" value="1"/>
</dbReference>
<keyword evidence="2" id="KW-0560">Oxidoreductase</keyword>
<dbReference type="SMART" id="SM00822">
    <property type="entry name" value="PKS_KR"/>
    <property type="match status" value="1"/>
</dbReference>
<dbReference type="InterPro" id="IPR002347">
    <property type="entry name" value="SDR_fam"/>
</dbReference>
<name>A0A433J5J7_9PROT</name>
<sequence>MTNPTPAAPAWPADLLAQEFRGKRVLVTGSSRGIGAAVAAAFADLGASVAIHGRDEAAVTAQAARMGRGVVPLAGDFADRAQVRGVVERGIGALGGLDVLINNAGTMLGRVGLADIDDDFLQRQFDLNAASAVIASRTALPALIDSRGAIVNTGSISGRTGGSPGSALYSAAKAFQASLARSLATELAPHGIRVNAVSPGTVATDFHDRYSTPEKLAQTAARIPLKRLGTAEDCVGAYLFLASGRMAGYITGQVIEVNGGQFFG</sequence>
<dbReference type="PANTHER" id="PTHR42760">
    <property type="entry name" value="SHORT-CHAIN DEHYDROGENASES/REDUCTASES FAMILY MEMBER"/>
    <property type="match status" value="1"/>
</dbReference>
<dbReference type="OrthoDB" id="8419486at2"/>
<organism evidence="4 5">
    <name type="scientific">Azospirillum doebereinerae</name>
    <dbReference type="NCBI Taxonomy" id="92933"/>
    <lineage>
        <taxon>Bacteria</taxon>
        <taxon>Pseudomonadati</taxon>
        <taxon>Pseudomonadota</taxon>
        <taxon>Alphaproteobacteria</taxon>
        <taxon>Rhodospirillales</taxon>
        <taxon>Azospirillaceae</taxon>
        <taxon>Azospirillum</taxon>
    </lineage>
</organism>
<proteinExistence type="inferred from homology"/>
<gene>
    <name evidence="4" type="ORF">EJ913_19380</name>
</gene>
<accession>A0A433J5J7</accession>
<dbReference type="Pfam" id="PF13561">
    <property type="entry name" value="adh_short_C2"/>
    <property type="match status" value="1"/>
</dbReference>